<evidence type="ECO:0000256" key="10">
    <source>
        <dbReference type="ARBA" id="ARBA00023235"/>
    </source>
</evidence>
<evidence type="ECO:0000256" key="12">
    <source>
        <dbReference type="PIRSR" id="PIRSR603739-50"/>
    </source>
</evidence>
<dbReference type="InterPro" id="IPR022447">
    <property type="entry name" value="Lys_aminomutase-rel"/>
</dbReference>
<keyword evidence="10" id="KW-0413">Isomerase</keyword>
<dbReference type="GO" id="GO:0051539">
    <property type="term" value="F:4 iron, 4 sulfur cluster binding"/>
    <property type="evidence" value="ECO:0007669"/>
    <property type="project" value="UniProtKB-KW"/>
</dbReference>
<evidence type="ECO:0000256" key="1">
    <source>
        <dbReference type="ARBA" id="ARBA00001933"/>
    </source>
</evidence>
<protein>
    <submittedName>
        <fullName evidence="14">L-lysine 2,3-aminomutase</fullName>
    </submittedName>
</protein>
<comment type="cofactor">
    <cofactor evidence="2">
        <name>[4Fe-4S] cluster</name>
        <dbReference type="ChEBI" id="CHEBI:49883"/>
    </cofactor>
</comment>
<keyword evidence="6 11" id="KW-0479">Metal-binding</keyword>
<comment type="similarity">
    <text evidence="3">Belongs to the radical SAM superfamily. KamA family.</text>
</comment>
<evidence type="ECO:0000256" key="11">
    <source>
        <dbReference type="PIRSR" id="PIRSR004911-1"/>
    </source>
</evidence>
<dbReference type="Gene3D" id="3.20.20.70">
    <property type="entry name" value="Aldolase class I"/>
    <property type="match status" value="1"/>
</dbReference>
<dbReference type="SUPFAM" id="SSF102114">
    <property type="entry name" value="Radical SAM enzymes"/>
    <property type="match status" value="1"/>
</dbReference>
<dbReference type="NCBIfam" id="TIGR03822">
    <property type="entry name" value="AblA_like_2"/>
    <property type="match status" value="1"/>
</dbReference>
<evidence type="ECO:0000256" key="2">
    <source>
        <dbReference type="ARBA" id="ARBA00001966"/>
    </source>
</evidence>
<dbReference type="Pfam" id="PF12544">
    <property type="entry name" value="LAM_C"/>
    <property type="match status" value="1"/>
</dbReference>
<dbReference type="GO" id="GO:0016853">
    <property type="term" value="F:isomerase activity"/>
    <property type="evidence" value="ECO:0007669"/>
    <property type="project" value="UniProtKB-KW"/>
</dbReference>
<dbReference type="SFLD" id="SFLDS00029">
    <property type="entry name" value="Radical_SAM"/>
    <property type="match status" value="1"/>
</dbReference>
<dbReference type="AlphaFoldDB" id="A0A1H1QXK7"/>
<evidence type="ECO:0000256" key="5">
    <source>
        <dbReference type="ARBA" id="ARBA00022691"/>
    </source>
</evidence>
<dbReference type="PIRSF" id="PIRSF004911">
    <property type="entry name" value="DUF160"/>
    <property type="match status" value="1"/>
</dbReference>
<evidence type="ECO:0000256" key="9">
    <source>
        <dbReference type="ARBA" id="ARBA00023014"/>
    </source>
</evidence>
<keyword evidence="7 12" id="KW-0663">Pyridoxal phosphate</keyword>
<dbReference type="InterPro" id="IPR007197">
    <property type="entry name" value="rSAM"/>
</dbReference>
<dbReference type="GO" id="GO:0046872">
    <property type="term" value="F:metal ion binding"/>
    <property type="evidence" value="ECO:0007669"/>
    <property type="project" value="UniProtKB-KW"/>
</dbReference>
<keyword evidence="9 11" id="KW-0411">Iron-sulfur</keyword>
<dbReference type="InterPro" id="IPR025895">
    <property type="entry name" value="LAM_C_dom"/>
</dbReference>
<evidence type="ECO:0000256" key="3">
    <source>
        <dbReference type="ARBA" id="ARBA00008703"/>
    </source>
</evidence>
<dbReference type="EMBL" id="LT629750">
    <property type="protein sequence ID" value="SDS28082.1"/>
    <property type="molecule type" value="Genomic_DNA"/>
</dbReference>
<evidence type="ECO:0000256" key="6">
    <source>
        <dbReference type="ARBA" id="ARBA00022723"/>
    </source>
</evidence>
<dbReference type="PANTHER" id="PTHR30538:SF1">
    <property type="entry name" value="L-LYSINE 2,3-AMINOMUTASE"/>
    <property type="match status" value="1"/>
</dbReference>
<dbReference type="CDD" id="cd01335">
    <property type="entry name" value="Radical_SAM"/>
    <property type="match status" value="1"/>
</dbReference>
<feature type="binding site" evidence="11">
    <location>
        <position position="113"/>
    </location>
    <ligand>
        <name>[4Fe-4S] cluster</name>
        <dbReference type="ChEBI" id="CHEBI:49883"/>
        <note>4Fe-4S-S-AdoMet</note>
    </ligand>
</feature>
<dbReference type="Proteomes" id="UP000243904">
    <property type="component" value="Chromosome I"/>
</dbReference>
<dbReference type="Pfam" id="PF04055">
    <property type="entry name" value="Radical_SAM"/>
    <property type="match status" value="1"/>
</dbReference>
<evidence type="ECO:0000256" key="4">
    <source>
        <dbReference type="ARBA" id="ARBA00022485"/>
    </source>
</evidence>
<feature type="binding site" evidence="11">
    <location>
        <position position="109"/>
    </location>
    <ligand>
        <name>[4Fe-4S] cluster</name>
        <dbReference type="ChEBI" id="CHEBI:49883"/>
        <note>4Fe-4S-S-AdoMet</note>
    </ligand>
</feature>
<dbReference type="NCBIfam" id="TIGR00238">
    <property type="entry name" value="KamA family radical SAM protein"/>
    <property type="match status" value="1"/>
</dbReference>
<feature type="binding site" evidence="11">
    <location>
        <position position="116"/>
    </location>
    <ligand>
        <name>[4Fe-4S] cluster</name>
        <dbReference type="ChEBI" id="CHEBI:49883"/>
        <note>4Fe-4S-S-AdoMet</note>
    </ligand>
</feature>
<evidence type="ECO:0000313" key="14">
    <source>
        <dbReference type="EMBL" id="SDS28082.1"/>
    </source>
</evidence>
<dbReference type="PROSITE" id="PS51918">
    <property type="entry name" value="RADICAL_SAM"/>
    <property type="match status" value="1"/>
</dbReference>
<gene>
    <name evidence="14" type="ORF">SAMN05444158_1569</name>
</gene>
<name>A0A1H1QXK7_9BRAD</name>
<proteinExistence type="inferred from homology"/>
<dbReference type="InterPro" id="IPR058240">
    <property type="entry name" value="rSAM_sf"/>
</dbReference>
<dbReference type="PANTHER" id="PTHR30538">
    <property type="entry name" value="LYSINE 2,3-AMINOMUTASE-RELATED"/>
    <property type="match status" value="1"/>
</dbReference>
<keyword evidence="4 11" id="KW-0004">4Fe-4S</keyword>
<comment type="cofactor">
    <cofactor evidence="1 12">
        <name>pyridoxal 5'-phosphate</name>
        <dbReference type="ChEBI" id="CHEBI:597326"/>
    </cofactor>
</comment>
<sequence>MSKMGFKPAATLRAPAELVDRGLAPAAQLADLEKVAARYAVAVTADIAALIDPGDPDDPIARQFIPNAAELVTAPGEDADPIGDHTHSPVAGIVHRYPDRVLFKLVHVCAVYCRFCFRREMVGPGKATALSNTAYRAGLDYIRARPEVWEVILTGGDPLMLSPRRLAEIMADLAAIDHVKIVRLHTRVPVADPARVNDEMVAALKVEGATTWVALHANHEKELTSNARAACARMIDAGIPMVSQSVLLRGVNDDAATLEALMRAFVECRIKPYYLHHGDLAPGTAHLRTTLAHGQELMRALRGRVSGLCQPDYVLDIPGGHGKAPVGPNYLSPIEVLSGPDSFPRKGEPVPESRYRVVDYCGDVHIYPLKS</sequence>
<keyword evidence="15" id="KW-1185">Reference proteome</keyword>
<evidence type="ECO:0000313" key="15">
    <source>
        <dbReference type="Proteomes" id="UP000243904"/>
    </source>
</evidence>
<organism evidence="14 15">
    <name type="scientific">Bradyrhizobium canariense</name>
    <dbReference type="NCBI Taxonomy" id="255045"/>
    <lineage>
        <taxon>Bacteria</taxon>
        <taxon>Pseudomonadati</taxon>
        <taxon>Pseudomonadota</taxon>
        <taxon>Alphaproteobacteria</taxon>
        <taxon>Hyphomicrobiales</taxon>
        <taxon>Nitrobacteraceae</taxon>
        <taxon>Bradyrhizobium</taxon>
    </lineage>
</organism>
<feature type="domain" description="Radical SAM core" evidence="13">
    <location>
        <begin position="95"/>
        <end position="308"/>
    </location>
</feature>
<dbReference type="InterPro" id="IPR013785">
    <property type="entry name" value="Aldolase_TIM"/>
</dbReference>
<evidence type="ECO:0000256" key="7">
    <source>
        <dbReference type="ARBA" id="ARBA00022898"/>
    </source>
</evidence>
<keyword evidence="8" id="KW-0408">Iron</keyword>
<accession>A0A1H1QXK7</accession>
<reference evidence="15" key="1">
    <citation type="submission" date="2016-10" db="EMBL/GenBank/DDBJ databases">
        <authorList>
            <person name="Varghese N."/>
            <person name="Submissions S."/>
        </authorList>
    </citation>
    <scope>NUCLEOTIDE SEQUENCE [LARGE SCALE GENOMIC DNA]</scope>
    <source>
        <strain evidence="15">GAS369</strain>
    </source>
</reference>
<evidence type="ECO:0000259" key="13">
    <source>
        <dbReference type="PROSITE" id="PS51918"/>
    </source>
</evidence>
<dbReference type="SFLD" id="SFLDG01070">
    <property type="entry name" value="PLP-dependent"/>
    <property type="match status" value="1"/>
</dbReference>
<dbReference type="InterPro" id="IPR003739">
    <property type="entry name" value="Lys_aminomutase/Glu_NH3_mut"/>
</dbReference>
<evidence type="ECO:0000256" key="8">
    <source>
        <dbReference type="ARBA" id="ARBA00023004"/>
    </source>
</evidence>
<keyword evidence="5" id="KW-0949">S-adenosyl-L-methionine</keyword>
<feature type="modified residue" description="N6-(pyridoxal phosphate)lysine" evidence="12">
    <location>
        <position position="323"/>
    </location>
</feature>